<keyword evidence="1" id="KW-0732">Signal</keyword>
<dbReference type="SMART" id="SM00710">
    <property type="entry name" value="PbH1"/>
    <property type="match status" value="8"/>
</dbReference>
<feature type="chain" id="PRO_5046635658" evidence="1">
    <location>
        <begin position="31"/>
        <end position="412"/>
    </location>
</feature>
<dbReference type="Gene3D" id="2.160.20.10">
    <property type="entry name" value="Single-stranded right-handed beta-helix, Pectin lyase-like"/>
    <property type="match status" value="1"/>
</dbReference>
<dbReference type="InterPro" id="IPR011050">
    <property type="entry name" value="Pectin_lyase_fold/virulence"/>
</dbReference>
<sequence length="412" mass="42566">MRSRTLPVPAVFVALAAALVVAAGPLPAYAATPVRCGGTVTTDLTLTANLSCRGDGLIVGADGVTVNLNGHTISGSAAGTGIRAVGVAAPRIRNGVIRGFTIGVWLEATRDARLTGLQLLDNGGGTAFAPASVYADQVSGLLIQGGRIVPRSGPPPTLAYAIRTAGAKGLVVRGVDVTGLTDLSSGSNAAQVVGNTFRYGGLNLSESHDAVVRRNSFLWAGINISECNRAQVLDNVLTSGRGIRSTFTDGTLIRGNLVRDTQYGVYTDVVTHHLRVEGNTFDGNRYGVRADVHVLGELDGLLVRNNRFTANDQAGMFLEADIIGTGPARVTISDNRFTRNGYASTDLDSAYRWIDDGLHTNVPVGSAVVVARNLTSHNAEFGIEGSPVGSVRDGGGNVSTGDPAGCIGVTCG</sequence>
<dbReference type="Proteomes" id="UP001596203">
    <property type="component" value="Unassembled WGS sequence"/>
</dbReference>
<protein>
    <submittedName>
        <fullName evidence="3">Nitrous oxide reductase family maturation protein NosD</fullName>
    </submittedName>
</protein>
<dbReference type="InterPro" id="IPR007742">
    <property type="entry name" value="NosD_dom"/>
</dbReference>
<reference evidence="4" key="1">
    <citation type="journal article" date="2019" name="Int. J. Syst. Evol. Microbiol.">
        <title>The Global Catalogue of Microorganisms (GCM) 10K type strain sequencing project: providing services to taxonomists for standard genome sequencing and annotation.</title>
        <authorList>
            <consortium name="The Broad Institute Genomics Platform"/>
            <consortium name="The Broad Institute Genome Sequencing Center for Infectious Disease"/>
            <person name="Wu L."/>
            <person name="Ma J."/>
        </authorList>
    </citation>
    <scope>NUCLEOTIDE SEQUENCE [LARGE SCALE GENOMIC DNA]</scope>
    <source>
        <strain evidence="4">ZS-35-S2</strain>
    </source>
</reference>
<accession>A0ABW1K2R4</accession>
<keyword evidence="4" id="KW-1185">Reference proteome</keyword>
<comment type="caution">
    <text evidence="3">The sequence shown here is derived from an EMBL/GenBank/DDBJ whole genome shotgun (WGS) entry which is preliminary data.</text>
</comment>
<dbReference type="InterPro" id="IPR012334">
    <property type="entry name" value="Pectin_lyas_fold"/>
</dbReference>
<dbReference type="Pfam" id="PF05048">
    <property type="entry name" value="NosD"/>
    <property type="match status" value="1"/>
</dbReference>
<feature type="signal peptide" evidence="1">
    <location>
        <begin position="1"/>
        <end position="30"/>
    </location>
</feature>
<evidence type="ECO:0000259" key="2">
    <source>
        <dbReference type="Pfam" id="PF05048"/>
    </source>
</evidence>
<organism evidence="3 4">
    <name type="scientific">Plantactinospora solaniradicis</name>
    <dbReference type="NCBI Taxonomy" id="1723736"/>
    <lineage>
        <taxon>Bacteria</taxon>
        <taxon>Bacillati</taxon>
        <taxon>Actinomycetota</taxon>
        <taxon>Actinomycetes</taxon>
        <taxon>Micromonosporales</taxon>
        <taxon>Micromonosporaceae</taxon>
        <taxon>Plantactinospora</taxon>
    </lineage>
</organism>
<evidence type="ECO:0000313" key="4">
    <source>
        <dbReference type="Proteomes" id="UP001596203"/>
    </source>
</evidence>
<name>A0ABW1K2R4_9ACTN</name>
<dbReference type="InterPro" id="IPR006626">
    <property type="entry name" value="PbH1"/>
</dbReference>
<gene>
    <name evidence="3" type="ORF">ACFP2T_07475</name>
</gene>
<dbReference type="EMBL" id="JBHSPR010000007">
    <property type="protein sequence ID" value="MFC6016031.1"/>
    <property type="molecule type" value="Genomic_DNA"/>
</dbReference>
<proteinExistence type="predicted"/>
<evidence type="ECO:0000313" key="3">
    <source>
        <dbReference type="EMBL" id="MFC6016031.1"/>
    </source>
</evidence>
<dbReference type="SUPFAM" id="SSF51126">
    <property type="entry name" value="Pectin lyase-like"/>
    <property type="match status" value="1"/>
</dbReference>
<evidence type="ECO:0000256" key="1">
    <source>
        <dbReference type="SAM" id="SignalP"/>
    </source>
</evidence>
<feature type="domain" description="Periplasmic copper-binding protein NosD beta helix" evidence="2">
    <location>
        <begin position="191"/>
        <end position="345"/>
    </location>
</feature>
<dbReference type="RefSeq" id="WP_377418999.1">
    <property type="nucleotide sequence ID" value="NZ_JBHSPR010000007.1"/>
</dbReference>